<dbReference type="AlphaFoldDB" id="A0A8H6K656"/>
<evidence type="ECO:0000256" key="2">
    <source>
        <dbReference type="SAM" id="SignalP"/>
    </source>
</evidence>
<evidence type="ECO:0000256" key="1">
    <source>
        <dbReference type="SAM" id="MobiDB-lite"/>
    </source>
</evidence>
<evidence type="ECO:0000313" key="3">
    <source>
        <dbReference type="EMBL" id="KAF6825210.1"/>
    </source>
</evidence>
<sequence>MRLIKCIAVLVAGLSVGVSAQAQFALAGNTYYGCFQVTQSQFDVGVSAQPVEPTYCQNYCQSQGSRFVALLSSGCSCSKPGVDANNLIVNDPPGCQLIFVVILLFRAQYRYKQFSNVNPVILKYSIRQEPKHHQYNVVKHGDHLQVLGPLVAQPAPVQRPRAPLLFQQLNLPFQLFVSDELDFRLERGTIGDGINVFRADTDYFNHLISGINTQLNHILKLVGFLSDYNKHKYNNACSRSRKMPEELEVFAPISAMDRATRRPTLYDPVHETRAEEPRGSSEIHFTHDMQKLSSSSGEDSLISQDYRPNTSHHDRTPEILKNYDQTHCGEAFESLREDTSAVEYSFPLLLTTRNLRKLPIRSVQALVSEQCFVVPPRPLLDHFMVHYFLHVHPFLPMLDESAFWGGYFGVCSVEEMEFSLLLFQAMLFASCNFVSAEVIKALGFNSTTDAKTSFYKKAKTSPTDTVPKLTTGRSRSTIWLAVANQNAMSAATNLGDADKCTLNRLQWCCLIRDRLLALGENRQLLIAAEDFKFHQDVEHGVDALQEELKRSRVYALETRSRLADIIGDMLRLCVVMTDTLVLAFGTEATPRPPSTTSIKLGRFKARLSEWHSEVSDRQERDTRPDDEPAMFYTNVMMINYQ</sequence>
<organism evidence="3 4">
    <name type="scientific">Colletotrichum plurivorum</name>
    <dbReference type="NCBI Taxonomy" id="2175906"/>
    <lineage>
        <taxon>Eukaryota</taxon>
        <taxon>Fungi</taxon>
        <taxon>Dikarya</taxon>
        <taxon>Ascomycota</taxon>
        <taxon>Pezizomycotina</taxon>
        <taxon>Sordariomycetes</taxon>
        <taxon>Hypocreomycetidae</taxon>
        <taxon>Glomerellales</taxon>
        <taxon>Glomerellaceae</taxon>
        <taxon>Colletotrichum</taxon>
        <taxon>Colletotrichum orchidearum species complex</taxon>
    </lineage>
</organism>
<evidence type="ECO:0000313" key="4">
    <source>
        <dbReference type="Proteomes" id="UP000654918"/>
    </source>
</evidence>
<dbReference type="PANTHER" id="PTHR47425">
    <property type="entry name" value="FARB-RELATED"/>
    <property type="match status" value="1"/>
</dbReference>
<reference evidence="3" key="1">
    <citation type="journal article" date="2020" name="Phytopathology">
        <title>Genome Sequence Resources of Colletotrichum truncatum, C. plurivorum, C. musicola, and C. sojae: Four Species Pathogenic to Soybean (Glycine max).</title>
        <authorList>
            <person name="Rogerio F."/>
            <person name="Boufleur T.R."/>
            <person name="Ciampi-Guillardi M."/>
            <person name="Sukno S.A."/>
            <person name="Thon M.R."/>
            <person name="Massola Junior N.S."/>
            <person name="Baroncelli R."/>
        </authorList>
    </citation>
    <scope>NUCLEOTIDE SEQUENCE</scope>
    <source>
        <strain evidence="3">LFN00145</strain>
    </source>
</reference>
<dbReference type="CDD" id="cd12148">
    <property type="entry name" value="fungal_TF_MHR"/>
    <property type="match status" value="1"/>
</dbReference>
<protein>
    <submittedName>
        <fullName evidence="3">Fungal specific transcription factor domain-containing protein</fullName>
    </submittedName>
</protein>
<feature type="chain" id="PRO_5034271316" evidence="2">
    <location>
        <begin position="21"/>
        <end position="641"/>
    </location>
</feature>
<dbReference type="EMBL" id="WIGO01000178">
    <property type="protein sequence ID" value="KAF6825210.1"/>
    <property type="molecule type" value="Genomic_DNA"/>
</dbReference>
<dbReference type="Proteomes" id="UP000654918">
    <property type="component" value="Unassembled WGS sequence"/>
</dbReference>
<gene>
    <name evidence="3" type="ORF">CPLU01_10416</name>
</gene>
<feature type="compositionally biased region" description="Basic and acidic residues" evidence="1">
    <location>
        <begin position="272"/>
        <end position="290"/>
    </location>
</feature>
<proteinExistence type="predicted"/>
<name>A0A8H6K656_9PEZI</name>
<keyword evidence="4" id="KW-1185">Reference proteome</keyword>
<comment type="caution">
    <text evidence="3">The sequence shown here is derived from an EMBL/GenBank/DDBJ whole genome shotgun (WGS) entry which is preliminary data.</text>
</comment>
<keyword evidence="2" id="KW-0732">Signal</keyword>
<feature type="signal peptide" evidence="2">
    <location>
        <begin position="1"/>
        <end position="20"/>
    </location>
</feature>
<dbReference type="PANTHER" id="PTHR47425:SF2">
    <property type="entry name" value="FARB-RELATED"/>
    <property type="match status" value="1"/>
</dbReference>
<accession>A0A8H6K656</accession>
<feature type="region of interest" description="Disordered" evidence="1">
    <location>
        <begin position="272"/>
        <end position="301"/>
    </location>
</feature>
<dbReference type="InterPro" id="IPR052761">
    <property type="entry name" value="Fungal_Detox/Toxin_TFs"/>
</dbReference>